<keyword evidence="3" id="KW-1185">Reference proteome</keyword>
<dbReference type="InterPro" id="IPR051781">
    <property type="entry name" value="Metallo-dep_Hydrolase"/>
</dbReference>
<accession>A0A4S4L3K8</accession>
<dbReference type="PANTHER" id="PTHR43135:SF3">
    <property type="entry name" value="ALPHA-D-RIBOSE 1-METHYLPHOSPHONATE 5-TRIPHOSPHATE DIPHOSPHATASE"/>
    <property type="match status" value="1"/>
</dbReference>
<organism evidence="2 3">
    <name type="scientific">Bondarzewia mesenterica</name>
    <dbReference type="NCBI Taxonomy" id="1095465"/>
    <lineage>
        <taxon>Eukaryota</taxon>
        <taxon>Fungi</taxon>
        <taxon>Dikarya</taxon>
        <taxon>Basidiomycota</taxon>
        <taxon>Agaricomycotina</taxon>
        <taxon>Agaricomycetes</taxon>
        <taxon>Russulales</taxon>
        <taxon>Bondarzewiaceae</taxon>
        <taxon>Bondarzewia</taxon>
    </lineage>
</organism>
<feature type="domain" description="Amidohydrolase-related" evidence="1">
    <location>
        <begin position="420"/>
        <end position="464"/>
    </location>
</feature>
<dbReference type="EMBL" id="SGPL01001010">
    <property type="protein sequence ID" value="THH05421.1"/>
    <property type="molecule type" value="Genomic_DNA"/>
</dbReference>
<dbReference type="Gene3D" id="3.30.110.90">
    <property type="entry name" value="Amidohydrolase"/>
    <property type="match status" value="1"/>
</dbReference>
<dbReference type="InterPro" id="IPR032466">
    <property type="entry name" value="Metal_Hydrolase"/>
</dbReference>
<dbReference type="GO" id="GO:0016810">
    <property type="term" value="F:hydrolase activity, acting on carbon-nitrogen (but not peptide) bonds"/>
    <property type="evidence" value="ECO:0007669"/>
    <property type="project" value="InterPro"/>
</dbReference>
<dbReference type="PANTHER" id="PTHR43135">
    <property type="entry name" value="ALPHA-D-RIBOSE 1-METHYLPHOSPHONATE 5-TRIPHOSPHATE DIPHOSPHATASE"/>
    <property type="match status" value="1"/>
</dbReference>
<dbReference type="InterPro" id="IPR011059">
    <property type="entry name" value="Metal-dep_hydrolase_composite"/>
</dbReference>
<evidence type="ECO:0000313" key="3">
    <source>
        <dbReference type="Proteomes" id="UP000310158"/>
    </source>
</evidence>
<dbReference type="OrthoDB" id="194468at2759"/>
<dbReference type="AlphaFoldDB" id="A0A4S4L3K8"/>
<name>A0A4S4L3K8_9AGAM</name>
<reference evidence="2 3" key="1">
    <citation type="submission" date="2019-02" db="EMBL/GenBank/DDBJ databases">
        <title>Genome sequencing of the rare red list fungi Bondarzewia mesenterica.</title>
        <authorList>
            <person name="Buettner E."/>
            <person name="Kellner H."/>
        </authorList>
    </citation>
    <scope>NUCLEOTIDE SEQUENCE [LARGE SCALE GENOMIC DNA]</scope>
    <source>
        <strain evidence="2 3">DSM 108281</strain>
    </source>
</reference>
<dbReference type="Pfam" id="PF01979">
    <property type="entry name" value="Amidohydro_1"/>
    <property type="match status" value="1"/>
</dbReference>
<dbReference type="InterPro" id="IPR006680">
    <property type="entry name" value="Amidohydro-rel"/>
</dbReference>
<dbReference type="SUPFAM" id="SSF51338">
    <property type="entry name" value="Composite domain of metallo-dependent hydrolases"/>
    <property type="match status" value="1"/>
</dbReference>
<sequence>MGIKCSGPWVGPYLHYLEVARLSECSSEIAKDNNTFGNSCIRDKKIVQWQEVHVSYSTDIQRLKEQARKSKPQAINADVFFITNATILTMEGGRTGQTPIRGGSLITRGGVIEAVDYTHNLVIPQYATVIDAQGGKSICFVLKELVIYSIDPGFGELYPATSWEHQAFLAYGITTLHNPSADTVTTFTQRSRVESGQLLGPRIFQTGTIIYGAGEGEYHQDIVDDAEAHSALLRIKVEGGPASFSYKNYNLPSRAARQRLLKAAQDLSMLCVPEGGMNFDWDLTYIIDGMTTVEHAIPVPTLYDDVLTLWAKSGTGSTPTHIVNYGGAWGEQFVWANEDVPNNPKKSLNRRHAHSIVSPPRGVFIVYYFAKTRPHIFFSHAYALFNTSASTAEMVHRGLRAHIGAHGENPIGLNYHAEMWFAKQGGLSNYEVIRAATSDAADTLGILGSLGSLAPGKLADYVVYPPGFDVLEDDIRGTQVIWYVARGGRLWDAETMREEWPVKGKTQVLPRLNED</sequence>
<gene>
    <name evidence="2" type="ORF">EW146_g9909</name>
</gene>
<dbReference type="Gene3D" id="2.30.40.10">
    <property type="entry name" value="Urease, subunit C, domain 1"/>
    <property type="match status" value="2"/>
</dbReference>
<proteinExistence type="predicted"/>
<dbReference type="SUPFAM" id="SSF51556">
    <property type="entry name" value="Metallo-dependent hydrolases"/>
    <property type="match status" value="1"/>
</dbReference>
<evidence type="ECO:0000313" key="2">
    <source>
        <dbReference type="EMBL" id="THH05421.1"/>
    </source>
</evidence>
<dbReference type="Proteomes" id="UP000310158">
    <property type="component" value="Unassembled WGS sequence"/>
</dbReference>
<evidence type="ECO:0000259" key="1">
    <source>
        <dbReference type="Pfam" id="PF01979"/>
    </source>
</evidence>
<dbReference type="Gene3D" id="3.20.20.140">
    <property type="entry name" value="Metal-dependent hydrolases"/>
    <property type="match status" value="1"/>
</dbReference>
<comment type="caution">
    <text evidence="2">The sequence shown here is derived from an EMBL/GenBank/DDBJ whole genome shotgun (WGS) entry which is preliminary data.</text>
</comment>
<dbReference type="Gene3D" id="1.20.58.520">
    <property type="entry name" value="Amidohydrolase"/>
    <property type="match status" value="1"/>
</dbReference>
<protein>
    <recommendedName>
        <fullName evidence="1">Amidohydrolase-related domain-containing protein</fullName>
    </recommendedName>
</protein>